<dbReference type="Gene3D" id="1.10.443.10">
    <property type="entry name" value="Intergrase catalytic core"/>
    <property type="match status" value="1"/>
</dbReference>
<evidence type="ECO:0000313" key="2">
    <source>
        <dbReference type="EMBL" id="QXX77927.1"/>
    </source>
</evidence>
<name>A0ABX8SPH4_9BURK</name>
<proteinExistence type="predicted"/>
<reference evidence="2 3" key="1">
    <citation type="submission" date="2020-02" db="EMBL/GenBank/DDBJ databases">
        <title>Partial ammonium oxidation to N2 by heterotrophic bacteria.</title>
        <authorList>
            <person name="Wu M."/>
        </authorList>
    </citation>
    <scope>NUCLEOTIDE SEQUENCE [LARGE SCALE GENOMIC DNA]</scope>
    <source>
        <strain evidence="2 3">HO-1</strain>
    </source>
</reference>
<accession>A0ABX8SPH4</accession>
<dbReference type="InterPro" id="IPR013762">
    <property type="entry name" value="Integrase-like_cat_sf"/>
</dbReference>
<protein>
    <submittedName>
        <fullName evidence="2">Site-specific integrase</fullName>
    </submittedName>
</protein>
<keyword evidence="3" id="KW-1185">Reference proteome</keyword>
<dbReference type="InterPro" id="IPR011010">
    <property type="entry name" value="DNA_brk_join_enz"/>
</dbReference>
<sequence>MHSTAISHVNNVDSGLLPEIAYSRSGVAFNPREGVWKFRDAVNDVRLNFDDLPISDLLKTSLKKTLLWYMQDRASSSAMSHLGGFRKFCIFVRENTSSILESIDENALISYRASLPVSKKWQFGVLSTLLRKWVGLNLPGVTEVAAKLLSDLRNPGMQKGKSILNSDPIHGPLNDIEFQMVSSAMKKTYEDKTLQLSDYALLLLVMGLGQRPVQYASLKVCDVCRIETEHGLISYLLRMPRAKQRLQLARSQFTNKLLNPELGGYVWAHAEEVRKKYSIFISDVEECPLFPDPLHARHNYLPGFELHQTSQELGAHLTKIANRLRVISPRTGKFINLTTYRFRRTTGTRAAQEGYGELAIAALLDHTDTQNVGVYIEALPDIVKRIDKAIALYIAPLAQAFAGKLVDREQDAERGGDPSSRITSPVIDAKPMGSCGSYGFCKALAPLACYTCGDFQPWREGPHEAVLDYLLAERERLGKSADMRIAAVEDQTIYAVAEVILLCRKQLQGDRNG</sequence>
<evidence type="ECO:0000256" key="1">
    <source>
        <dbReference type="ARBA" id="ARBA00023172"/>
    </source>
</evidence>
<dbReference type="InterPro" id="IPR048120">
    <property type="entry name" value="Integrase-like"/>
</dbReference>
<evidence type="ECO:0000313" key="3">
    <source>
        <dbReference type="Proteomes" id="UP000826050"/>
    </source>
</evidence>
<gene>
    <name evidence="2" type="ORF">FE795_02130</name>
</gene>
<dbReference type="NCBIfam" id="NF041502">
    <property type="entry name" value="integrase_1"/>
    <property type="match status" value="1"/>
</dbReference>
<dbReference type="EMBL" id="CP049362">
    <property type="protein sequence ID" value="QXX77927.1"/>
    <property type="molecule type" value="Genomic_DNA"/>
</dbReference>
<dbReference type="SUPFAM" id="SSF56349">
    <property type="entry name" value="DNA breaking-rejoining enzymes"/>
    <property type="match status" value="1"/>
</dbReference>
<keyword evidence="1" id="KW-0233">DNA recombination</keyword>
<dbReference type="Proteomes" id="UP000826050">
    <property type="component" value="Chromosome"/>
</dbReference>
<organism evidence="2 3">
    <name type="scientific">Alcaligenes ammonioxydans</name>
    <dbReference type="NCBI Taxonomy" id="2582914"/>
    <lineage>
        <taxon>Bacteria</taxon>
        <taxon>Pseudomonadati</taxon>
        <taxon>Pseudomonadota</taxon>
        <taxon>Betaproteobacteria</taxon>
        <taxon>Burkholderiales</taxon>
        <taxon>Alcaligenaceae</taxon>
        <taxon>Alcaligenes</taxon>
    </lineage>
</organism>
<dbReference type="RefSeq" id="WP_013743911.1">
    <property type="nucleotide sequence ID" value="NZ_CP049362.1"/>
</dbReference>